<keyword evidence="1" id="KW-0812">Transmembrane</keyword>
<keyword evidence="3" id="KW-1185">Reference proteome</keyword>
<accession>A0A6G1H3J6</accession>
<gene>
    <name evidence="2" type="ORF">K402DRAFT_317107</name>
</gene>
<dbReference type="Proteomes" id="UP000800041">
    <property type="component" value="Unassembled WGS sequence"/>
</dbReference>
<dbReference type="AlphaFoldDB" id="A0A6G1H3J6"/>
<dbReference type="OrthoDB" id="3597994at2759"/>
<feature type="transmembrane region" description="Helical" evidence="1">
    <location>
        <begin position="54"/>
        <end position="73"/>
    </location>
</feature>
<dbReference type="EMBL" id="ML977152">
    <property type="protein sequence ID" value="KAF1987579.1"/>
    <property type="molecule type" value="Genomic_DNA"/>
</dbReference>
<protein>
    <submittedName>
        <fullName evidence="2">Uncharacterized protein</fullName>
    </submittedName>
</protein>
<feature type="non-terminal residue" evidence="2">
    <location>
        <position position="99"/>
    </location>
</feature>
<evidence type="ECO:0000313" key="2">
    <source>
        <dbReference type="EMBL" id="KAF1987579.1"/>
    </source>
</evidence>
<keyword evidence="1" id="KW-1133">Transmembrane helix</keyword>
<reference evidence="2" key="1">
    <citation type="journal article" date="2020" name="Stud. Mycol.">
        <title>101 Dothideomycetes genomes: a test case for predicting lifestyles and emergence of pathogens.</title>
        <authorList>
            <person name="Haridas S."/>
            <person name="Albert R."/>
            <person name="Binder M."/>
            <person name="Bloem J."/>
            <person name="Labutti K."/>
            <person name="Salamov A."/>
            <person name="Andreopoulos B."/>
            <person name="Baker S."/>
            <person name="Barry K."/>
            <person name="Bills G."/>
            <person name="Bluhm B."/>
            <person name="Cannon C."/>
            <person name="Castanera R."/>
            <person name="Culley D."/>
            <person name="Daum C."/>
            <person name="Ezra D."/>
            <person name="Gonzalez J."/>
            <person name="Henrissat B."/>
            <person name="Kuo A."/>
            <person name="Liang C."/>
            <person name="Lipzen A."/>
            <person name="Lutzoni F."/>
            <person name="Magnuson J."/>
            <person name="Mondo S."/>
            <person name="Nolan M."/>
            <person name="Ohm R."/>
            <person name="Pangilinan J."/>
            <person name="Park H.-J."/>
            <person name="Ramirez L."/>
            <person name="Alfaro M."/>
            <person name="Sun H."/>
            <person name="Tritt A."/>
            <person name="Yoshinaga Y."/>
            <person name="Zwiers L.-H."/>
            <person name="Turgeon B."/>
            <person name="Goodwin S."/>
            <person name="Spatafora J."/>
            <person name="Crous P."/>
            <person name="Grigoriev I."/>
        </authorList>
    </citation>
    <scope>NUCLEOTIDE SEQUENCE</scope>
    <source>
        <strain evidence="2">CBS 113979</strain>
    </source>
</reference>
<proteinExistence type="predicted"/>
<feature type="non-terminal residue" evidence="2">
    <location>
        <position position="1"/>
    </location>
</feature>
<evidence type="ECO:0000256" key="1">
    <source>
        <dbReference type="SAM" id="Phobius"/>
    </source>
</evidence>
<keyword evidence="1" id="KW-0472">Membrane</keyword>
<name>A0A6G1H3J6_9PEZI</name>
<sequence length="99" mass="10168">TSAIHSTKRNLAYLVHPSSSSANAPIHFRTRAFLKSAHHIAIFIFWRVVRAAKYALIGSLVAAVAGTAVGGVVSGAGFLIAPTGIIGGAAVGLLWGFGK</sequence>
<feature type="transmembrane region" description="Helical" evidence="1">
    <location>
        <begin position="79"/>
        <end position="97"/>
    </location>
</feature>
<organism evidence="2 3">
    <name type="scientific">Aulographum hederae CBS 113979</name>
    <dbReference type="NCBI Taxonomy" id="1176131"/>
    <lineage>
        <taxon>Eukaryota</taxon>
        <taxon>Fungi</taxon>
        <taxon>Dikarya</taxon>
        <taxon>Ascomycota</taxon>
        <taxon>Pezizomycotina</taxon>
        <taxon>Dothideomycetes</taxon>
        <taxon>Pleosporomycetidae</taxon>
        <taxon>Aulographales</taxon>
        <taxon>Aulographaceae</taxon>
    </lineage>
</organism>
<evidence type="ECO:0000313" key="3">
    <source>
        <dbReference type="Proteomes" id="UP000800041"/>
    </source>
</evidence>